<organism evidence="1 2">
    <name type="scientific">Bacillus cereus</name>
    <dbReference type="NCBI Taxonomy" id="1396"/>
    <lineage>
        <taxon>Bacteria</taxon>
        <taxon>Bacillati</taxon>
        <taxon>Bacillota</taxon>
        <taxon>Bacilli</taxon>
        <taxon>Bacillales</taxon>
        <taxon>Bacillaceae</taxon>
        <taxon>Bacillus</taxon>
        <taxon>Bacillus cereus group</taxon>
    </lineage>
</organism>
<comment type="caution">
    <text evidence="1">The sequence shown here is derived from an EMBL/GenBank/DDBJ whole genome shotgun (WGS) entry which is preliminary data.</text>
</comment>
<dbReference type="EMBL" id="NTZF01000008">
    <property type="protein sequence ID" value="PES96299.1"/>
    <property type="molecule type" value="Genomic_DNA"/>
</dbReference>
<sequence length="91" mass="11011">MSLYFPPIHIKAVKNFYVYIGTYLYPLLFRKTNEYTIGCVYEYECSHYNESATYKQFFKPFNNVRFLSFESMEGISVLYYYKSIVSRRAEK</sequence>
<proteinExistence type="predicted"/>
<accession>A0A2B2GDE1</accession>
<protein>
    <submittedName>
        <fullName evidence="1">Uncharacterized protein</fullName>
    </submittedName>
</protein>
<reference evidence="1 2" key="1">
    <citation type="submission" date="2017-09" db="EMBL/GenBank/DDBJ databases">
        <title>Large-scale bioinformatics analysis of Bacillus genomes uncovers conserved roles of natural products in bacterial physiology.</title>
        <authorList>
            <consortium name="Agbiome Team Llc"/>
            <person name="Bleich R.M."/>
            <person name="Grubbs K.J."/>
            <person name="Santa Maria K.C."/>
            <person name="Allen S.E."/>
            <person name="Farag S."/>
            <person name="Shank E.A."/>
            <person name="Bowers A."/>
        </authorList>
    </citation>
    <scope>NUCLEOTIDE SEQUENCE [LARGE SCALE GENOMIC DNA]</scope>
    <source>
        <strain evidence="1 2">AFS002368</strain>
    </source>
</reference>
<dbReference type="AlphaFoldDB" id="A0A2B2GDE1"/>
<name>A0A2B2GDE1_BACCE</name>
<evidence type="ECO:0000313" key="1">
    <source>
        <dbReference type="EMBL" id="PES96299.1"/>
    </source>
</evidence>
<gene>
    <name evidence="1" type="ORF">CN491_09935</name>
</gene>
<evidence type="ECO:0000313" key="2">
    <source>
        <dbReference type="Proteomes" id="UP000220900"/>
    </source>
</evidence>
<dbReference type="Proteomes" id="UP000220900">
    <property type="component" value="Unassembled WGS sequence"/>
</dbReference>